<evidence type="ECO:0000313" key="11">
    <source>
        <dbReference type="EMBL" id="XDT73816.1"/>
    </source>
</evidence>
<evidence type="ECO:0000256" key="2">
    <source>
        <dbReference type="ARBA" id="ARBA00009370"/>
    </source>
</evidence>
<dbReference type="GO" id="GO:0009003">
    <property type="term" value="F:signal peptidase activity"/>
    <property type="evidence" value="ECO:0007669"/>
    <property type="project" value="UniProtKB-EC"/>
</dbReference>
<reference evidence="11" key="1">
    <citation type="submission" date="2024-05" db="EMBL/GenBank/DDBJ databases">
        <title>Genome sequencing of novel strain.</title>
        <authorList>
            <person name="Ganbat D."/>
            <person name="Ganbat S."/>
            <person name="Lee S.-J."/>
        </authorList>
    </citation>
    <scope>NUCLEOTIDE SEQUENCE</scope>
    <source>
        <strain evidence="11">SMD15-11</strain>
    </source>
</reference>
<dbReference type="RefSeq" id="WP_369602795.1">
    <property type="nucleotide sequence ID" value="NZ_CP154858.1"/>
</dbReference>
<dbReference type="InterPro" id="IPR019757">
    <property type="entry name" value="Pept_S26A_signal_pept_1_Lys-AS"/>
</dbReference>
<dbReference type="InterPro" id="IPR036286">
    <property type="entry name" value="LexA/Signal_pep-like_sf"/>
</dbReference>
<dbReference type="EMBL" id="CP154858">
    <property type="protein sequence ID" value="XDT73816.1"/>
    <property type="molecule type" value="Genomic_DNA"/>
</dbReference>
<dbReference type="CDD" id="cd06530">
    <property type="entry name" value="S26_SPase_I"/>
    <property type="match status" value="1"/>
</dbReference>
<dbReference type="PROSITE" id="PS00760">
    <property type="entry name" value="SPASE_I_2"/>
    <property type="match status" value="1"/>
</dbReference>
<dbReference type="Gene3D" id="2.10.109.10">
    <property type="entry name" value="Umud Fragment, subunit A"/>
    <property type="match status" value="1"/>
</dbReference>
<dbReference type="PROSITE" id="PS00761">
    <property type="entry name" value="SPASE_I_3"/>
    <property type="match status" value="1"/>
</dbReference>
<feature type="active site" evidence="7">
    <location>
        <position position="142"/>
    </location>
</feature>
<dbReference type="PANTHER" id="PTHR43390">
    <property type="entry name" value="SIGNAL PEPTIDASE I"/>
    <property type="match status" value="1"/>
</dbReference>
<evidence type="ECO:0000256" key="8">
    <source>
        <dbReference type="RuleBase" id="RU003993"/>
    </source>
</evidence>
<evidence type="ECO:0000256" key="4">
    <source>
        <dbReference type="ARBA" id="ARBA00019232"/>
    </source>
</evidence>
<evidence type="ECO:0000256" key="3">
    <source>
        <dbReference type="ARBA" id="ARBA00013208"/>
    </source>
</evidence>
<evidence type="ECO:0000256" key="9">
    <source>
        <dbReference type="RuleBase" id="RU362042"/>
    </source>
</evidence>
<dbReference type="KEGG" id="tcd:AAIA72_07570"/>
<evidence type="ECO:0000256" key="6">
    <source>
        <dbReference type="ARBA" id="ARBA00022801"/>
    </source>
</evidence>
<dbReference type="PROSITE" id="PS00501">
    <property type="entry name" value="SPASE_I_1"/>
    <property type="match status" value="1"/>
</dbReference>
<dbReference type="Pfam" id="PF10502">
    <property type="entry name" value="Peptidase_S26"/>
    <property type="match status" value="1"/>
</dbReference>
<feature type="active site" evidence="7">
    <location>
        <position position="87"/>
    </location>
</feature>
<keyword evidence="6 8" id="KW-0378">Hydrolase</keyword>
<evidence type="ECO:0000256" key="5">
    <source>
        <dbReference type="ARBA" id="ARBA00022670"/>
    </source>
</evidence>
<dbReference type="InterPro" id="IPR000223">
    <property type="entry name" value="Pept_S26A_signal_pept_1"/>
</dbReference>
<evidence type="ECO:0000259" key="10">
    <source>
        <dbReference type="Pfam" id="PF10502"/>
    </source>
</evidence>
<evidence type="ECO:0000256" key="1">
    <source>
        <dbReference type="ARBA" id="ARBA00000677"/>
    </source>
</evidence>
<dbReference type="PRINTS" id="PR00727">
    <property type="entry name" value="LEADERPTASE"/>
</dbReference>
<protein>
    <recommendedName>
        <fullName evidence="4 8">Signal peptidase I</fullName>
        <ecNumber evidence="3 8">3.4.21.89</ecNumber>
    </recommendedName>
</protein>
<dbReference type="InterPro" id="IPR019533">
    <property type="entry name" value="Peptidase_S26"/>
</dbReference>
<dbReference type="GO" id="GO:0004252">
    <property type="term" value="F:serine-type endopeptidase activity"/>
    <property type="evidence" value="ECO:0007669"/>
    <property type="project" value="InterPro"/>
</dbReference>
<dbReference type="SUPFAM" id="SSF51306">
    <property type="entry name" value="LexA/Signal peptidase"/>
    <property type="match status" value="1"/>
</dbReference>
<keyword evidence="5 8" id="KW-0645">Protease</keyword>
<dbReference type="PANTHER" id="PTHR43390:SF1">
    <property type="entry name" value="CHLOROPLAST PROCESSING PEPTIDASE"/>
    <property type="match status" value="1"/>
</dbReference>
<accession>A0AB39V183</accession>
<comment type="catalytic activity">
    <reaction evidence="1 8">
        <text>Cleavage of hydrophobic, N-terminal signal or leader sequences from secreted and periplasmic proteins.</text>
        <dbReference type="EC" id="3.4.21.89"/>
    </reaction>
</comment>
<gene>
    <name evidence="11" type="primary">lepB</name>
    <name evidence="11" type="ORF">AAIA72_07570</name>
</gene>
<comment type="similarity">
    <text evidence="2 9">Belongs to the peptidase S26 family.</text>
</comment>
<proteinExistence type="inferred from homology"/>
<feature type="domain" description="Peptidase S26" evidence="10">
    <location>
        <begin position="58"/>
        <end position="249"/>
    </location>
</feature>
<comment type="subcellular location">
    <subcellularLocation>
        <location evidence="9">Membrane</location>
        <topology evidence="9">Multi-pass membrane protein</topology>
    </subcellularLocation>
</comment>
<dbReference type="InterPro" id="IPR019758">
    <property type="entry name" value="Pept_S26A_signal_pept_1_CS"/>
</dbReference>
<evidence type="ECO:0000256" key="7">
    <source>
        <dbReference type="PIRSR" id="PIRSR600223-1"/>
    </source>
</evidence>
<organism evidence="11">
    <name type="scientific">Thermohahella caldifontis</name>
    <dbReference type="NCBI Taxonomy" id="3142973"/>
    <lineage>
        <taxon>Bacteria</taxon>
        <taxon>Pseudomonadati</taxon>
        <taxon>Pseudomonadota</taxon>
        <taxon>Gammaproteobacteria</taxon>
        <taxon>Oceanospirillales</taxon>
        <taxon>Hahellaceae</taxon>
        <taxon>Thermohahella</taxon>
    </lineage>
</organism>
<dbReference type="AlphaFoldDB" id="A0AB39V183"/>
<dbReference type="InterPro" id="IPR019756">
    <property type="entry name" value="Pept_S26A_signal_pept_1_Ser-AS"/>
</dbReference>
<dbReference type="GO" id="GO:0016020">
    <property type="term" value="C:membrane"/>
    <property type="evidence" value="ECO:0007669"/>
    <property type="project" value="UniProtKB-SubCell"/>
</dbReference>
<dbReference type="GO" id="GO:0006465">
    <property type="term" value="P:signal peptide processing"/>
    <property type="evidence" value="ECO:0007669"/>
    <property type="project" value="InterPro"/>
</dbReference>
<dbReference type="NCBIfam" id="TIGR02227">
    <property type="entry name" value="sigpep_I_bact"/>
    <property type="match status" value="1"/>
</dbReference>
<dbReference type="EC" id="3.4.21.89" evidence="3 8"/>
<sequence>MDIDFSLVITLLTLGTGLVWAVDAWFFAPRRRQKRAAQGLPVSPDEDGKRPGEPWLVENCRSFFPVLLVVLVIRSWIVEPFQIPSGSMLPTLQVGDYILVNKFAYGLKLPVLQTKFLETGEPQRGDVVVFYNPEDNKTHFIKRLIGLPGDVIEVYNNTLKINGKTVAKRLLQAWPPDQPREIWYEEDLLGVKHEIITRIPHAISGDGRYVVPEGQYFMMGDNRDNSRDSRFIGFVPEKNLVGKAFFIWMHWESLFSLPSFSRAGTIQ</sequence>
<name>A0AB39V183_9GAMM</name>